<keyword evidence="2" id="KW-1185">Reference proteome</keyword>
<organism evidence="1 2">
    <name type="scientific">Trichothecium roseum</name>
    <dbReference type="NCBI Taxonomy" id="47278"/>
    <lineage>
        <taxon>Eukaryota</taxon>
        <taxon>Fungi</taxon>
        <taxon>Dikarya</taxon>
        <taxon>Ascomycota</taxon>
        <taxon>Pezizomycotina</taxon>
        <taxon>Sordariomycetes</taxon>
        <taxon>Hypocreomycetidae</taxon>
        <taxon>Hypocreales</taxon>
        <taxon>Hypocreales incertae sedis</taxon>
        <taxon>Trichothecium</taxon>
    </lineage>
</organism>
<accession>A0ACC0V7D1</accession>
<dbReference type="Proteomes" id="UP001163324">
    <property type="component" value="Chromosome 3"/>
</dbReference>
<dbReference type="EMBL" id="CM047942">
    <property type="protein sequence ID" value="KAI9901624.1"/>
    <property type="molecule type" value="Genomic_DNA"/>
</dbReference>
<evidence type="ECO:0000313" key="2">
    <source>
        <dbReference type="Proteomes" id="UP001163324"/>
    </source>
</evidence>
<name>A0ACC0V7D1_9HYPO</name>
<gene>
    <name evidence="1" type="ORF">N3K66_003441</name>
</gene>
<reference evidence="1" key="1">
    <citation type="submission" date="2022-10" db="EMBL/GenBank/DDBJ databases">
        <title>Complete Genome of Trichothecium roseum strain YXFP-22015, a Plant Pathogen Isolated from Citrus.</title>
        <authorList>
            <person name="Wang Y."/>
            <person name="Zhu L."/>
        </authorList>
    </citation>
    <scope>NUCLEOTIDE SEQUENCE</scope>
    <source>
        <strain evidence="1">YXFP-22015</strain>
    </source>
</reference>
<proteinExistence type="predicted"/>
<evidence type="ECO:0000313" key="1">
    <source>
        <dbReference type="EMBL" id="KAI9901624.1"/>
    </source>
</evidence>
<protein>
    <submittedName>
        <fullName evidence="1">Uncharacterized protein</fullName>
    </submittedName>
</protein>
<comment type="caution">
    <text evidence="1">The sequence shown here is derived from an EMBL/GenBank/DDBJ whole genome shotgun (WGS) entry which is preliminary data.</text>
</comment>
<sequence>MYEDSWYSFVPDATSQQPKKASSQGPGHRRKESLLQQPNGTSQVETPVTERLQNVYEHIENTNTPPEPAIVRRAASYSDFYHVARAQISKEEQQRRKQAARKERQWEALMLPESVTASREKHEKRHAPDTTLDQHLLDSSQEDYLLYRDQLTLTERHLDGLIEDANATLKLLTTLSDSFESVEAQTSSFRSQCEDLLSEQRRLEKLATDVGSDLNHYAYLDTVSRRLNAPGASRLVDSVEFGDMIDNIEACIVFLEEHANYRDRDTYLARYNSLLTKALHLLDHGFTARLEKIMADVGRQVAATQSESARHALAYGRFEEMILDTYDLLPNIQKVIRCAYDEYGRPLQGSRDVSIYNTSSSNIFRTYLTTRDRDLKPMTQHGIEEYQKEMKSLSLETASRNFIKLCFERTYDEDGLFIKIFNIEPTWNSSPDSAFQALKAINTSIVHPGHIAPLGTALQTSLQSADLPTTCSVVGWLASEYSLSDPDEEETPFFQKCREYAARLLVQHLWPFTDTAFEAEVTKSISKGAVQDSELTISAVEGGVAASNAHPLVKKAVGLLAMFDQAMPKERSSKNSPVVFKIVRETIQVLQKAEARIKSIKSSTDPDLFMVKNLLIIKNELVSLEIGDIRGQASSSMQHFGQIWDTLSPTNWVSFFGSIVGGSIWSRGTPAVTAKTLTVEDMSEQLDELLRQSIYAFTKRWASLMHDSKARKAGVKPIATIETELETMLQTAFSNQPEVIAKLKEAIELNAQAQSDASDGKQGVRRY</sequence>